<proteinExistence type="predicted"/>
<dbReference type="Proteomes" id="UP000052258">
    <property type="component" value="Unassembled WGS sequence"/>
</dbReference>
<protein>
    <submittedName>
        <fullName evidence="1">Uncharacterized protein</fullName>
    </submittedName>
</protein>
<evidence type="ECO:0000313" key="2">
    <source>
        <dbReference type="Proteomes" id="UP000052258"/>
    </source>
</evidence>
<accession>A0A0J8GA84</accession>
<organism evidence="1 2">
    <name type="scientific">Listeria fleischmannii 1991</name>
    <dbReference type="NCBI Taxonomy" id="1430899"/>
    <lineage>
        <taxon>Bacteria</taxon>
        <taxon>Bacillati</taxon>
        <taxon>Bacillota</taxon>
        <taxon>Bacilli</taxon>
        <taxon>Bacillales</taxon>
        <taxon>Listeriaceae</taxon>
        <taxon>Listeria</taxon>
    </lineage>
</organism>
<keyword evidence="2" id="KW-1185">Reference proteome</keyword>
<evidence type="ECO:0000313" key="1">
    <source>
        <dbReference type="EMBL" id="KMT57713.1"/>
    </source>
</evidence>
<name>A0A0J8GA84_9LIST</name>
<reference evidence="1 2" key="1">
    <citation type="journal article" date="2015" name="Genome Biol. Evol.">
        <title>Comparative Genomics of Listeria Sensu Lato: Genus-Wide Differences in Evolutionary Dynamics and the Progressive Gain of Complex, Potentially Pathogenicity-Related Traits through Lateral Gene Transfer.</title>
        <authorList>
            <person name="Chiara M."/>
            <person name="Caruso M."/>
            <person name="D'Erchia A.M."/>
            <person name="Manzari C."/>
            <person name="Fraccalvieri R."/>
            <person name="Goffredo E."/>
            <person name="Latorre L."/>
            <person name="Miccolupo A."/>
            <person name="Padalino I."/>
            <person name="Santagada G."/>
            <person name="Chiocco D."/>
            <person name="Pesole G."/>
            <person name="Horner D.S."/>
            <person name="Parisi A."/>
        </authorList>
    </citation>
    <scope>NUCLEOTIDE SEQUENCE [LARGE SCALE GENOMIC DNA]</scope>
    <source>
        <strain evidence="1 2">1991</strain>
    </source>
</reference>
<gene>
    <name evidence="1" type="ORF">X560_2726</name>
</gene>
<sequence length="40" mass="4646">MEKQHMILQHNNLPKKINCAIESQILSVHLLSLFFILTKA</sequence>
<dbReference type="AlphaFoldDB" id="A0A0J8GA84"/>
<comment type="caution">
    <text evidence="1">The sequence shown here is derived from an EMBL/GenBank/DDBJ whole genome shotgun (WGS) entry which is preliminary data.</text>
</comment>
<dbReference type="EMBL" id="AZHO01000041">
    <property type="protein sequence ID" value="KMT57713.1"/>
    <property type="molecule type" value="Genomic_DNA"/>
</dbReference>